<comment type="caution">
    <text evidence="8">The sequence shown here is derived from an EMBL/GenBank/DDBJ whole genome shotgun (WGS) entry which is preliminary data.</text>
</comment>
<keyword evidence="3" id="KW-0805">Transcription regulation</keyword>
<dbReference type="PROSITE" id="PS50888">
    <property type="entry name" value="BHLH"/>
    <property type="match status" value="1"/>
</dbReference>
<dbReference type="GO" id="GO:0005634">
    <property type="term" value="C:nucleus"/>
    <property type="evidence" value="ECO:0007669"/>
    <property type="project" value="UniProtKB-SubCell"/>
</dbReference>
<comment type="similarity">
    <text evidence="2">Belongs to the bHLH protein family.</text>
</comment>
<dbReference type="GO" id="GO:0000981">
    <property type="term" value="F:DNA-binding transcription factor activity, RNA polymerase II-specific"/>
    <property type="evidence" value="ECO:0007669"/>
    <property type="project" value="TreeGrafter"/>
</dbReference>
<dbReference type="EMBL" id="JBBWWQ010000017">
    <property type="protein sequence ID" value="KAK8924232.1"/>
    <property type="molecule type" value="Genomic_DNA"/>
</dbReference>
<evidence type="ECO:0000256" key="6">
    <source>
        <dbReference type="SAM" id="MobiDB-lite"/>
    </source>
</evidence>
<sequence length="247" mass="27142">MVNAANLEERKESEYADGFKASRTELLLVDKGNYREVVVSTKTEEVGLVFFPPYPLLSTSSSLATVRMLCFGREDDYHHHSGVLSVSPNSTQNCKPSTKKKAKPSTTTGGDGEKEVRRRRRRQGSPCSASSCSELEKGKKTEASPVSKTGRMGRGKLGAHVKALQQLVSPAGKWDTASVLQEAFQCIRFLHEQIKVLSSAYMEARTESAMERVWKVVAEGDLRRRGLCLVPVSSMLSAACTPASFEH</sequence>
<evidence type="ECO:0000256" key="1">
    <source>
        <dbReference type="ARBA" id="ARBA00004123"/>
    </source>
</evidence>
<dbReference type="Proteomes" id="UP001418222">
    <property type="component" value="Unassembled WGS sequence"/>
</dbReference>
<evidence type="ECO:0000313" key="9">
    <source>
        <dbReference type="Proteomes" id="UP001418222"/>
    </source>
</evidence>
<dbReference type="PANTHER" id="PTHR16223:SF238">
    <property type="entry name" value="TRANSCRIPTION FACTOR BHLH114"/>
    <property type="match status" value="1"/>
</dbReference>
<keyword evidence="4" id="KW-0804">Transcription</keyword>
<organism evidence="8 9">
    <name type="scientific">Platanthera zijinensis</name>
    <dbReference type="NCBI Taxonomy" id="2320716"/>
    <lineage>
        <taxon>Eukaryota</taxon>
        <taxon>Viridiplantae</taxon>
        <taxon>Streptophyta</taxon>
        <taxon>Embryophyta</taxon>
        <taxon>Tracheophyta</taxon>
        <taxon>Spermatophyta</taxon>
        <taxon>Magnoliopsida</taxon>
        <taxon>Liliopsida</taxon>
        <taxon>Asparagales</taxon>
        <taxon>Orchidaceae</taxon>
        <taxon>Orchidoideae</taxon>
        <taxon>Orchideae</taxon>
        <taxon>Orchidinae</taxon>
        <taxon>Platanthera</taxon>
    </lineage>
</organism>
<accession>A0AAP0FY95</accession>
<dbReference type="InterPro" id="IPR045843">
    <property type="entry name" value="IND-like"/>
</dbReference>
<dbReference type="InterPro" id="IPR036638">
    <property type="entry name" value="HLH_DNA-bd_sf"/>
</dbReference>
<evidence type="ECO:0000256" key="2">
    <source>
        <dbReference type="ARBA" id="ARBA00005510"/>
    </source>
</evidence>
<name>A0AAP0FY95_9ASPA</name>
<dbReference type="GO" id="GO:0000978">
    <property type="term" value="F:RNA polymerase II cis-regulatory region sequence-specific DNA binding"/>
    <property type="evidence" value="ECO:0007669"/>
    <property type="project" value="TreeGrafter"/>
</dbReference>
<protein>
    <submittedName>
        <fullName evidence="8">Transcription factor bHLH123</fullName>
    </submittedName>
</protein>
<keyword evidence="9" id="KW-1185">Reference proteome</keyword>
<dbReference type="PANTHER" id="PTHR16223">
    <property type="entry name" value="TRANSCRIPTION FACTOR BHLH83-RELATED"/>
    <property type="match status" value="1"/>
</dbReference>
<dbReference type="InterPro" id="IPR011598">
    <property type="entry name" value="bHLH_dom"/>
</dbReference>
<dbReference type="InterPro" id="IPR045239">
    <property type="entry name" value="bHLH95_bHLH"/>
</dbReference>
<evidence type="ECO:0000259" key="7">
    <source>
        <dbReference type="PROSITE" id="PS50888"/>
    </source>
</evidence>
<gene>
    <name evidence="8" type="primary">BHLH123</name>
    <name evidence="8" type="ORF">KSP39_PZI019714</name>
</gene>
<comment type="subcellular location">
    <subcellularLocation>
        <location evidence="1">Nucleus</location>
    </subcellularLocation>
</comment>
<evidence type="ECO:0000256" key="4">
    <source>
        <dbReference type="ARBA" id="ARBA00023163"/>
    </source>
</evidence>
<dbReference type="GO" id="GO:0046983">
    <property type="term" value="F:protein dimerization activity"/>
    <property type="evidence" value="ECO:0007669"/>
    <property type="project" value="InterPro"/>
</dbReference>
<dbReference type="Gene3D" id="4.10.280.10">
    <property type="entry name" value="Helix-loop-helix DNA-binding domain"/>
    <property type="match status" value="1"/>
</dbReference>
<evidence type="ECO:0000256" key="5">
    <source>
        <dbReference type="ARBA" id="ARBA00023242"/>
    </source>
</evidence>
<dbReference type="AlphaFoldDB" id="A0AAP0FY95"/>
<proteinExistence type="inferred from homology"/>
<reference evidence="8 9" key="1">
    <citation type="journal article" date="2022" name="Nat. Plants">
        <title>Genomes of leafy and leafless Platanthera orchids illuminate the evolution of mycoheterotrophy.</title>
        <authorList>
            <person name="Li M.H."/>
            <person name="Liu K.W."/>
            <person name="Li Z."/>
            <person name="Lu H.C."/>
            <person name="Ye Q.L."/>
            <person name="Zhang D."/>
            <person name="Wang J.Y."/>
            <person name="Li Y.F."/>
            <person name="Zhong Z.M."/>
            <person name="Liu X."/>
            <person name="Yu X."/>
            <person name="Liu D.K."/>
            <person name="Tu X.D."/>
            <person name="Liu B."/>
            <person name="Hao Y."/>
            <person name="Liao X.Y."/>
            <person name="Jiang Y.T."/>
            <person name="Sun W.H."/>
            <person name="Chen J."/>
            <person name="Chen Y.Q."/>
            <person name="Ai Y."/>
            <person name="Zhai J.W."/>
            <person name="Wu S.S."/>
            <person name="Zhou Z."/>
            <person name="Hsiao Y.Y."/>
            <person name="Wu W.L."/>
            <person name="Chen Y.Y."/>
            <person name="Lin Y.F."/>
            <person name="Hsu J.L."/>
            <person name="Li C.Y."/>
            <person name="Wang Z.W."/>
            <person name="Zhao X."/>
            <person name="Zhong W.Y."/>
            <person name="Ma X.K."/>
            <person name="Ma L."/>
            <person name="Huang J."/>
            <person name="Chen G.Z."/>
            <person name="Huang M.Z."/>
            <person name="Huang L."/>
            <person name="Peng D.H."/>
            <person name="Luo Y.B."/>
            <person name="Zou S.Q."/>
            <person name="Chen S.P."/>
            <person name="Lan S."/>
            <person name="Tsai W.C."/>
            <person name="Van de Peer Y."/>
            <person name="Liu Z.J."/>
        </authorList>
    </citation>
    <scope>NUCLEOTIDE SEQUENCE [LARGE SCALE GENOMIC DNA]</scope>
    <source>
        <strain evidence="8">Lor287</strain>
    </source>
</reference>
<evidence type="ECO:0000256" key="3">
    <source>
        <dbReference type="ARBA" id="ARBA00023015"/>
    </source>
</evidence>
<feature type="domain" description="BHLH" evidence="7">
    <location>
        <begin position="141"/>
        <end position="190"/>
    </location>
</feature>
<feature type="compositionally biased region" description="Polar residues" evidence="6">
    <location>
        <begin position="84"/>
        <end position="94"/>
    </location>
</feature>
<dbReference type="CDD" id="cd11393">
    <property type="entry name" value="bHLH_AtbHLH_like"/>
    <property type="match status" value="1"/>
</dbReference>
<feature type="region of interest" description="Disordered" evidence="6">
    <location>
        <begin position="81"/>
        <end position="154"/>
    </location>
</feature>
<keyword evidence="5" id="KW-0539">Nucleus</keyword>
<evidence type="ECO:0000313" key="8">
    <source>
        <dbReference type="EMBL" id="KAK8924232.1"/>
    </source>
</evidence>
<dbReference type="SUPFAM" id="SSF47459">
    <property type="entry name" value="HLH, helix-loop-helix DNA-binding domain"/>
    <property type="match status" value="1"/>
</dbReference>